<reference evidence="1 2" key="1">
    <citation type="submission" date="2019-08" db="EMBL/GenBank/DDBJ databases">
        <title>Whole genome of Aphis craccivora.</title>
        <authorList>
            <person name="Voronova N.V."/>
            <person name="Shulinski R.S."/>
            <person name="Bandarenka Y.V."/>
            <person name="Zhorov D.G."/>
            <person name="Warner D."/>
        </authorList>
    </citation>
    <scope>NUCLEOTIDE SEQUENCE [LARGE SCALE GENOMIC DNA]</scope>
    <source>
        <strain evidence="1">180601</strain>
        <tissue evidence="1">Whole Body</tissue>
    </source>
</reference>
<dbReference type="Proteomes" id="UP000478052">
    <property type="component" value="Unassembled WGS sequence"/>
</dbReference>
<organism evidence="1 2">
    <name type="scientific">Aphis craccivora</name>
    <name type="common">Cowpea aphid</name>
    <dbReference type="NCBI Taxonomy" id="307492"/>
    <lineage>
        <taxon>Eukaryota</taxon>
        <taxon>Metazoa</taxon>
        <taxon>Ecdysozoa</taxon>
        <taxon>Arthropoda</taxon>
        <taxon>Hexapoda</taxon>
        <taxon>Insecta</taxon>
        <taxon>Pterygota</taxon>
        <taxon>Neoptera</taxon>
        <taxon>Paraneoptera</taxon>
        <taxon>Hemiptera</taxon>
        <taxon>Sternorrhyncha</taxon>
        <taxon>Aphidomorpha</taxon>
        <taxon>Aphidoidea</taxon>
        <taxon>Aphididae</taxon>
        <taxon>Aphidini</taxon>
        <taxon>Aphis</taxon>
        <taxon>Aphis</taxon>
    </lineage>
</organism>
<dbReference type="AlphaFoldDB" id="A0A6G0YV88"/>
<evidence type="ECO:0000313" key="1">
    <source>
        <dbReference type="EMBL" id="KAF0761750.1"/>
    </source>
</evidence>
<accession>A0A6G0YV88</accession>
<dbReference type="EMBL" id="VUJU01002310">
    <property type="protein sequence ID" value="KAF0761750.1"/>
    <property type="molecule type" value="Genomic_DNA"/>
</dbReference>
<proteinExistence type="predicted"/>
<sequence>MLNTSLKQLFLSEATLNEKKKNDFNKDLGLALVTVIFKLKYTGKHIPDESALRKNYFEPIFEYFVFLKT</sequence>
<comment type="caution">
    <text evidence="1">The sequence shown here is derived from an EMBL/GenBank/DDBJ whole genome shotgun (WGS) entry which is preliminary data.</text>
</comment>
<gene>
    <name evidence="1" type="ORF">FWK35_00025576</name>
</gene>
<evidence type="ECO:0000313" key="2">
    <source>
        <dbReference type="Proteomes" id="UP000478052"/>
    </source>
</evidence>
<protein>
    <submittedName>
        <fullName evidence="1">Uncharacterized protein</fullName>
    </submittedName>
</protein>
<name>A0A6G0YV88_APHCR</name>
<keyword evidence="2" id="KW-1185">Reference proteome</keyword>